<dbReference type="RefSeq" id="WP_133796980.1">
    <property type="nucleotide sequence ID" value="NZ_SOCA01000010.1"/>
</dbReference>
<dbReference type="EMBL" id="SOCA01000010">
    <property type="protein sequence ID" value="TDU64538.1"/>
    <property type="molecule type" value="Genomic_DNA"/>
</dbReference>
<sequence>MNRRHFLTAAATVPLSTWALPFDPEVISRLSLDGKPRSLSVRQGADVWLGYDLERATVFKAWQAPKAKTGLIKNGFMTRSAGTVWFEDTTNDQWTLQRGEKHLPLIIRYLGCTHVQDHIDLRWDLGHDGGVLKLYERIPLGAAPASDRVVRELRVESLDAGDAVVLPASIQKAWKLQTNQGDAKPALTSTALYRLTLP</sequence>
<organism evidence="1 2">
    <name type="scientific">Prosthecobacter fusiformis</name>
    <dbReference type="NCBI Taxonomy" id="48464"/>
    <lineage>
        <taxon>Bacteria</taxon>
        <taxon>Pseudomonadati</taxon>
        <taxon>Verrucomicrobiota</taxon>
        <taxon>Verrucomicrobiia</taxon>
        <taxon>Verrucomicrobiales</taxon>
        <taxon>Verrucomicrobiaceae</taxon>
        <taxon>Prosthecobacter</taxon>
    </lineage>
</organism>
<comment type="caution">
    <text evidence="1">The sequence shown here is derived from an EMBL/GenBank/DDBJ whole genome shotgun (WGS) entry which is preliminary data.</text>
</comment>
<protein>
    <submittedName>
        <fullName evidence="1">Uncharacterized protein</fullName>
    </submittedName>
</protein>
<proteinExistence type="predicted"/>
<evidence type="ECO:0000313" key="1">
    <source>
        <dbReference type="EMBL" id="TDU64538.1"/>
    </source>
</evidence>
<keyword evidence="2" id="KW-1185">Reference proteome</keyword>
<reference evidence="1 2" key="1">
    <citation type="submission" date="2019-03" db="EMBL/GenBank/DDBJ databases">
        <title>Genomic Encyclopedia of Archaeal and Bacterial Type Strains, Phase II (KMG-II): from individual species to whole genera.</title>
        <authorList>
            <person name="Goeker M."/>
        </authorList>
    </citation>
    <scope>NUCLEOTIDE SEQUENCE [LARGE SCALE GENOMIC DNA]</scope>
    <source>
        <strain evidence="1 2">ATCC 25309</strain>
    </source>
</reference>
<gene>
    <name evidence="1" type="ORF">EI77_03988</name>
</gene>
<evidence type="ECO:0000313" key="2">
    <source>
        <dbReference type="Proteomes" id="UP000295662"/>
    </source>
</evidence>
<name>A0A4R7RK62_9BACT</name>
<accession>A0A4R7RK62</accession>
<dbReference type="Proteomes" id="UP000295662">
    <property type="component" value="Unassembled WGS sequence"/>
</dbReference>
<dbReference type="AlphaFoldDB" id="A0A4R7RK62"/>
<dbReference type="OrthoDB" id="3078298at2"/>